<dbReference type="EMBL" id="SNZH01000019">
    <property type="protein sequence ID" value="TDR38676.1"/>
    <property type="molecule type" value="Genomic_DNA"/>
</dbReference>
<accession>A0A4R6YMH9</accession>
<dbReference type="GO" id="GO:0015074">
    <property type="term" value="P:DNA integration"/>
    <property type="evidence" value="ECO:0007669"/>
    <property type="project" value="InterPro"/>
</dbReference>
<organism evidence="3 4">
    <name type="scientific">Tahibacter aquaticus</name>
    <dbReference type="NCBI Taxonomy" id="520092"/>
    <lineage>
        <taxon>Bacteria</taxon>
        <taxon>Pseudomonadati</taxon>
        <taxon>Pseudomonadota</taxon>
        <taxon>Gammaproteobacteria</taxon>
        <taxon>Lysobacterales</taxon>
        <taxon>Rhodanobacteraceae</taxon>
        <taxon>Tahibacter</taxon>
    </lineage>
</organism>
<dbReference type="InterPro" id="IPR012337">
    <property type="entry name" value="RNaseH-like_sf"/>
</dbReference>
<comment type="similarity">
    <text evidence="1">Belongs to the transposase IS21/IS408/IS1162 family.</text>
</comment>
<dbReference type="GO" id="GO:0003676">
    <property type="term" value="F:nucleic acid binding"/>
    <property type="evidence" value="ECO:0007669"/>
    <property type="project" value="InterPro"/>
</dbReference>
<dbReference type="OrthoDB" id="2065409at2"/>
<dbReference type="RefSeq" id="WP_133821221.1">
    <property type="nucleotide sequence ID" value="NZ_SNZH01000019.1"/>
</dbReference>
<feature type="domain" description="Integrase catalytic" evidence="2">
    <location>
        <begin position="129"/>
        <end position="305"/>
    </location>
</feature>
<name>A0A4R6YMH9_9GAMM</name>
<dbReference type="Gene3D" id="3.30.420.10">
    <property type="entry name" value="Ribonuclease H-like superfamily/Ribonuclease H"/>
    <property type="match status" value="1"/>
</dbReference>
<dbReference type="Proteomes" id="UP000295293">
    <property type="component" value="Unassembled WGS sequence"/>
</dbReference>
<dbReference type="InterPro" id="IPR001584">
    <property type="entry name" value="Integrase_cat-core"/>
</dbReference>
<dbReference type="PROSITE" id="PS50994">
    <property type="entry name" value="INTEGRASE"/>
    <property type="match status" value="1"/>
</dbReference>
<comment type="caution">
    <text evidence="3">The sequence shown here is derived from an EMBL/GenBank/DDBJ whole genome shotgun (WGS) entry which is preliminary data.</text>
</comment>
<dbReference type="PANTHER" id="PTHR35004:SF8">
    <property type="entry name" value="TRANSPOSASE RV3428C-RELATED"/>
    <property type="match status" value="1"/>
</dbReference>
<evidence type="ECO:0000256" key="1">
    <source>
        <dbReference type="ARBA" id="ARBA00009277"/>
    </source>
</evidence>
<evidence type="ECO:0000313" key="3">
    <source>
        <dbReference type="EMBL" id="TDR38676.1"/>
    </source>
</evidence>
<evidence type="ECO:0000313" key="4">
    <source>
        <dbReference type="Proteomes" id="UP000295293"/>
    </source>
</evidence>
<evidence type="ECO:0000259" key="2">
    <source>
        <dbReference type="PROSITE" id="PS50994"/>
    </source>
</evidence>
<reference evidence="3 4" key="1">
    <citation type="submission" date="2019-03" db="EMBL/GenBank/DDBJ databases">
        <title>Genomic Encyclopedia of Type Strains, Phase IV (KMG-IV): sequencing the most valuable type-strain genomes for metagenomic binning, comparative biology and taxonomic classification.</title>
        <authorList>
            <person name="Goeker M."/>
        </authorList>
    </citation>
    <scope>NUCLEOTIDE SEQUENCE [LARGE SCALE GENOMIC DNA]</scope>
    <source>
        <strain evidence="3 4">DSM 21667</strain>
    </source>
</reference>
<gene>
    <name evidence="3" type="ORF">DFR29_1194</name>
</gene>
<dbReference type="AlphaFoldDB" id="A0A4R6YMH9"/>
<dbReference type="InterPro" id="IPR054353">
    <property type="entry name" value="IstA-like_C"/>
</dbReference>
<proteinExistence type="inferred from homology"/>
<protein>
    <submittedName>
        <fullName evidence="3">Transposase</fullName>
    </submittedName>
</protein>
<dbReference type="NCBIfam" id="NF033546">
    <property type="entry name" value="transpos_IS21"/>
    <property type="match status" value="1"/>
</dbReference>
<dbReference type="InterPro" id="IPR036397">
    <property type="entry name" value="RNaseH_sf"/>
</dbReference>
<dbReference type="Pfam" id="PF22483">
    <property type="entry name" value="Mu-transpos_C_2"/>
    <property type="match status" value="1"/>
</dbReference>
<keyword evidence="4" id="KW-1185">Reference proteome</keyword>
<sequence length="506" mass="56892">MYEYRQVLVRLRQGDSDRDVARSRLMGRRKVAEVRQQATSQGWLDAQQPLPDDAALAAVFSDAPRTPTAVSTLEPWREQIVTWVDAGVQGTTIHATLRRNHGYTGSYSAVRRFVQHMAAQRPLVTTMRLTFLPAEAAQVDFGAGPTIVDVHTGEVMKTWIFVMTLAFSRHQYAEVVRDQTVATWLACHRRAFEHFGGVPERIIIDNPKCAITRASVTDPVVQRAYAQCAEGYGFRISACPPADPQKKGIVESGVKYIKRSFVPLRTFRDVPDANRQLLEWVFSDAGTRCHGTTREQPLRVFAQTEQALLKPLPDVPPELAVWAQVSVHRDAHVQFEKVLYSVPFRLMGQRLWLKATASLVTCYREHELVATHPRHSRPGARSTVRDHLPPEALAWSLADPQYCLQEAQRIGPSCLKLITRLFADRVMDNLRAAQGVIRLAKAHGPARLEVACQRAMSFDSPRYRTVKTILANGLDQAAQADAFDAMAETYVHGGRFCRQNDTGRRH</sequence>
<dbReference type="SUPFAM" id="SSF53098">
    <property type="entry name" value="Ribonuclease H-like"/>
    <property type="match status" value="1"/>
</dbReference>
<dbReference type="Pfam" id="PF00665">
    <property type="entry name" value="rve"/>
    <property type="match status" value="1"/>
</dbReference>
<dbReference type="PANTHER" id="PTHR35004">
    <property type="entry name" value="TRANSPOSASE RV3428C-RELATED"/>
    <property type="match status" value="1"/>
</dbReference>